<name>A0A067QRQ1_ZOONE</name>
<dbReference type="AlphaFoldDB" id="A0A067QRQ1"/>
<feature type="domain" description="EB" evidence="2">
    <location>
        <begin position="24"/>
        <end position="59"/>
    </location>
</feature>
<evidence type="ECO:0000259" key="2">
    <source>
        <dbReference type="Pfam" id="PF01683"/>
    </source>
</evidence>
<dbReference type="PANTHER" id="PTHR39069:SF8">
    <property type="entry name" value="FI17111P1"/>
    <property type="match status" value="1"/>
</dbReference>
<dbReference type="Pfam" id="PF01683">
    <property type="entry name" value="EB"/>
    <property type="match status" value="4"/>
</dbReference>
<accession>A0A067QRQ1</accession>
<dbReference type="InParanoid" id="A0A067QRQ1"/>
<dbReference type="EMBL" id="KK853018">
    <property type="protein sequence ID" value="KDR12461.1"/>
    <property type="molecule type" value="Genomic_DNA"/>
</dbReference>
<protein>
    <recommendedName>
        <fullName evidence="2">EB domain-containing protein</fullName>
    </recommendedName>
</protein>
<feature type="domain" description="EB" evidence="2">
    <location>
        <begin position="110"/>
        <end position="152"/>
    </location>
</feature>
<feature type="domain" description="EB" evidence="2">
    <location>
        <begin position="64"/>
        <end position="107"/>
    </location>
</feature>
<evidence type="ECO:0000256" key="1">
    <source>
        <dbReference type="SAM" id="SignalP"/>
    </source>
</evidence>
<dbReference type="PANTHER" id="PTHR39069">
    <property type="entry name" value="ECDYSONE-INDUCIBLE GENE E1, ISOFORM A"/>
    <property type="match status" value="1"/>
</dbReference>
<feature type="signal peptide" evidence="1">
    <location>
        <begin position="1"/>
        <end position="23"/>
    </location>
</feature>
<feature type="domain" description="EB" evidence="2">
    <location>
        <begin position="154"/>
        <end position="199"/>
    </location>
</feature>
<reference evidence="3 4" key="1">
    <citation type="journal article" date="2014" name="Nat. Commun.">
        <title>Molecular traces of alternative social organization in a termite genome.</title>
        <authorList>
            <person name="Terrapon N."/>
            <person name="Li C."/>
            <person name="Robertson H.M."/>
            <person name="Ji L."/>
            <person name="Meng X."/>
            <person name="Booth W."/>
            <person name="Chen Z."/>
            <person name="Childers C.P."/>
            <person name="Glastad K.M."/>
            <person name="Gokhale K."/>
            <person name="Gowin J."/>
            <person name="Gronenberg W."/>
            <person name="Hermansen R.A."/>
            <person name="Hu H."/>
            <person name="Hunt B.G."/>
            <person name="Huylmans A.K."/>
            <person name="Khalil S.M."/>
            <person name="Mitchell R.D."/>
            <person name="Munoz-Torres M.C."/>
            <person name="Mustard J.A."/>
            <person name="Pan H."/>
            <person name="Reese J.T."/>
            <person name="Scharf M.E."/>
            <person name="Sun F."/>
            <person name="Vogel H."/>
            <person name="Xiao J."/>
            <person name="Yang W."/>
            <person name="Yang Z."/>
            <person name="Yang Z."/>
            <person name="Zhou J."/>
            <person name="Zhu J."/>
            <person name="Brent C.S."/>
            <person name="Elsik C.G."/>
            <person name="Goodisman M.A."/>
            <person name="Liberles D.A."/>
            <person name="Roe R.M."/>
            <person name="Vargo E.L."/>
            <person name="Vilcinskas A."/>
            <person name="Wang J."/>
            <person name="Bornberg-Bauer E."/>
            <person name="Korb J."/>
            <person name="Zhang G."/>
            <person name="Liebig J."/>
        </authorList>
    </citation>
    <scope>NUCLEOTIDE SEQUENCE [LARGE SCALE GENOMIC DNA]</scope>
    <source>
        <tissue evidence="3">Whole organism</tissue>
    </source>
</reference>
<keyword evidence="4" id="KW-1185">Reference proteome</keyword>
<feature type="chain" id="PRO_5001644306" description="EB domain-containing protein" evidence="1">
    <location>
        <begin position="24"/>
        <end position="224"/>
    </location>
</feature>
<evidence type="ECO:0000313" key="3">
    <source>
        <dbReference type="EMBL" id="KDR12461.1"/>
    </source>
</evidence>
<dbReference type="OMA" id="DKSMCIA"/>
<evidence type="ECO:0000313" key="4">
    <source>
        <dbReference type="Proteomes" id="UP000027135"/>
    </source>
</evidence>
<sequence length="224" mass="25013">MRGSICVFMSIVIILGLPDSSGTEKVGLGDKCNASSDCASGLQTRCLHGFCSCEIGYRSDPDKQSCVPQVWLGEKCVTNEDCARTNSSRRTECWKGLCSCPAGFRVTRSKNDCAQVEIGEACEDSRECYVAPNARRCDRGVCRCAPLYTPSRKNNNTCLKVSNYNEFCEEHDQCVTKNTRCEAPKCVCDEGYRWDSSMCVNSQAKLTIKLYLISFFLVVQFKWL</sequence>
<dbReference type="Proteomes" id="UP000027135">
    <property type="component" value="Unassembled WGS sequence"/>
</dbReference>
<dbReference type="InterPro" id="IPR006149">
    <property type="entry name" value="EB_dom"/>
</dbReference>
<gene>
    <name evidence="3" type="ORF">L798_13514</name>
</gene>
<organism evidence="3 4">
    <name type="scientific">Zootermopsis nevadensis</name>
    <name type="common">Dampwood termite</name>
    <dbReference type="NCBI Taxonomy" id="136037"/>
    <lineage>
        <taxon>Eukaryota</taxon>
        <taxon>Metazoa</taxon>
        <taxon>Ecdysozoa</taxon>
        <taxon>Arthropoda</taxon>
        <taxon>Hexapoda</taxon>
        <taxon>Insecta</taxon>
        <taxon>Pterygota</taxon>
        <taxon>Neoptera</taxon>
        <taxon>Polyneoptera</taxon>
        <taxon>Dictyoptera</taxon>
        <taxon>Blattodea</taxon>
        <taxon>Blattoidea</taxon>
        <taxon>Termitoidae</taxon>
        <taxon>Termopsidae</taxon>
        <taxon>Zootermopsis</taxon>
    </lineage>
</organism>
<proteinExistence type="predicted"/>
<keyword evidence="1" id="KW-0732">Signal</keyword>